<accession>A0ABD2CFK7</accession>
<proteinExistence type="predicted"/>
<dbReference type="Proteomes" id="UP001607303">
    <property type="component" value="Unassembled WGS sequence"/>
</dbReference>
<reference evidence="1 2" key="1">
    <citation type="journal article" date="2024" name="Ann. Entomol. Soc. Am.">
        <title>Genomic analyses of the southern and eastern yellowjacket wasps (Hymenoptera: Vespidae) reveal evolutionary signatures of social life.</title>
        <authorList>
            <person name="Catto M.A."/>
            <person name="Caine P.B."/>
            <person name="Orr S.E."/>
            <person name="Hunt B.G."/>
            <person name="Goodisman M.A.D."/>
        </authorList>
    </citation>
    <scope>NUCLEOTIDE SEQUENCE [LARGE SCALE GENOMIC DNA]</scope>
    <source>
        <strain evidence="1">232</strain>
        <tissue evidence="1">Head and thorax</tissue>
    </source>
</reference>
<name>A0ABD2CFK7_VESMC</name>
<evidence type="ECO:0000313" key="1">
    <source>
        <dbReference type="EMBL" id="KAL2743859.1"/>
    </source>
</evidence>
<gene>
    <name evidence="1" type="ORF">V1477_007735</name>
</gene>
<sequence length="104" mass="12389">MEEKKETTRRYRLQLNSMFRAKVSGQFSTVYRTDIFVVELDEENWDDLVSTGPTSEGDIVEVGLGLETQRKREREKREREREIETLWIRAKLHKDQSLHEVSDC</sequence>
<comment type="caution">
    <text evidence="1">The sequence shown here is derived from an EMBL/GenBank/DDBJ whole genome shotgun (WGS) entry which is preliminary data.</text>
</comment>
<dbReference type="AlphaFoldDB" id="A0ABD2CFK7"/>
<keyword evidence="2" id="KW-1185">Reference proteome</keyword>
<dbReference type="EMBL" id="JAYRBN010000053">
    <property type="protein sequence ID" value="KAL2743859.1"/>
    <property type="molecule type" value="Genomic_DNA"/>
</dbReference>
<evidence type="ECO:0000313" key="2">
    <source>
        <dbReference type="Proteomes" id="UP001607303"/>
    </source>
</evidence>
<protein>
    <submittedName>
        <fullName evidence="1">Uncharacterized protein</fullName>
    </submittedName>
</protein>
<organism evidence="1 2">
    <name type="scientific">Vespula maculifrons</name>
    <name type="common">Eastern yellow jacket</name>
    <name type="synonym">Wasp</name>
    <dbReference type="NCBI Taxonomy" id="7453"/>
    <lineage>
        <taxon>Eukaryota</taxon>
        <taxon>Metazoa</taxon>
        <taxon>Ecdysozoa</taxon>
        <taxon>Arthropoda</taxon>
        <taxon>Hexapoda</taxon>
        <taxon>Insecta</taxon>
        <taxon>Pterygota</taxon>
        <taxon>Neoptera</taxon>
        <taxon>Endopterygota</taxon>
        <taxon>Hymenoptera</taxon>
        <taxon>Apocrita</taxon>
        <taxon>Aculeata</taxon>
        <taxon>Vespoidea</taxon>
        <taxon>Vespidae</taxon>
        <taxon>Vespinae</taxon>
        <taxon>Vespula</taxon>
    </lineage>
</organism>